<dbReference type="InterPro" id="IPR023865">
    <property type="entry name" value="Aliphatic_acid_kinase_CS"/>
</dbReference>
<dbReference type="GO" id="GO:0006083">
    <property type="term" value="P:acetate metabolic process"/>
    <property type="evidence" value="ECO:0007669"/>
    <property type="project" value="TreeGrafter"/>
</dbReference>
<keyword evidence="5 9" id="KW-0547">Nucleotide-binding</keyword>
<dbReference type="NCBIfam" id="NF002834">
    <property type="entry name" value="PRK03011.1-5"/>
    <property type="match status" value="1"/>
</dbReference>
<dbReference type="PATRIC" id="fig|1702214.3.peg.1329"/>
<comment type="caution">
    <text evidence="11">The sequence shown here is derived from an EMBL/GenBank/DDBJ whole genome shotgun (WGS) entry which is preliminary data.</text>
</comment>
<dbReference type="GO" id="GO:0008776">
    <property type="term" value="F:acetate kinase activity"/>
    <property type="evidence" value="ECO:0007669"/>
    <property type="project" value="TreeGrafter"/>
</dbReference>
<dbReference type="PIRSF" id="PIRSF036458">
    <property type="entry name" value="Butyrate_kin"/>
    <property type="match status" value="1"/>
</dbReference>
<dbReference type="Proteomes" id="UP000054172">
    <property type="component" value="Unassembled WGS sequence"/>
</dbReference>
<evidence type="ECO:0000256" key="3">
    <source>
        <dbReference type="ARBA" id="ARBA00022490"/>
    </source>
</evidence>
<keyword evidence="4 9" id="KW-0808">Transferase</keyword>
<comment type="similarity">
    <text evidence="2 9 10">Belongs to the acetokinase family.</text>
</comment>
<reference evidence="11" key="1">
    <citation type="submission" date="2015-08" db="EMBL/GenBank/DDBJ databases">
        <title>Candidatus Bacteriodes Periocalifornicus.</title>
        <authorList>
            <person name="McLean J.S."/>
            <person name="Kelley S."/>
        </authorList>
    </citation>
    <scope>NUCLEOTIDE SEQUENCE [LARGE SCALE GENOMIC DNA]</scope>
    <source>
        <strain evidence="11">12B</strain>
    </source>
</reference>
<evidence type="ECO:0000313" key="11">
    <source>
        <dbReference type="EMBL" id="KQM08372.1"/>
    </source>
</evidence>
<dbReference type="SUPFAM" id="SSF53067">
    <property type="entry name" value="Actin-like ATPase domain"/>
    <property type="match status" value="2"/>
</dbReference>
<dbReference type="AlphaFoldDB" id="A0A0Q4B6L4"/>
<dbReference type="InterPro" id="IPR011245">
    <property type="entry name" value="Butyrate_kin"/>
</dbReference>
<proteinExistence type="inferred from homology"/>
<dbReference type="STRING" id="1702214.AL399_07695"/>
<dbReference type="PROSITE" id="PS01076">
    <property type="entry name" value="ACETATE_KINASE_2"/>
    <property type="match status" value="1"/>
</dbReference>
<evidence type="ECO:0000256" key="1">
    <source>
        <dbReference type="ARBA" id="ARBA00004496"/>
    </source>
</evidence>
<keyword evidence="6 9" id="KW-0418">Kinase</keyword>
<name>A0A0Q4B6L4_9BACT</name>
<comment type="subcellular location">
    <subcellularLocation>
        <location evidence="1 9">Cytoplasm</location>
    </subcellularLocation>
</comment>
<dbReference type="PANTHER" id="PTHR21060:SF3">
    <property type="entry name" value="BUTYRATE KINASE 2-RELATED"/>
    <property type="match status" value="1"/>
</dbReference>
<evidence type="ECO:0000256" key="2">
    <source>
        <dbReference type="ARBA" id="ARBA00008748"/>
    </source>
</evidence>
<dbReference type="CDD" id="cd24011">
    <property type="entry name" value="ASKHA_NBD_BK"/>
    <property type="match status" value="1"/>
</dbReference>
<sequence length="357" mass="38210">MPNFKILAINPGSTSTKIAVYEGEEQVFITTIRHQTAELEQYKRVADQFPFRKELILGELKKAGIATNDFNAIIGRGGLLRPLESGVYEVNDAMLADLRAAARGQHASNLGALIAQSIAASIPGAKAYIADPVVVDEMAAVARVTGLPEMHRISMFHALNHKAIGRAYAKKLGKKYEDLNLIIAHLGGGISVGAHQKGRVVDVNDALAGDGPFSPERAGELPTGQLVDLCFSGKYTREEVRSKLAGKGGLVALMGYNDAQRLENEAKGGSKEAALVQDAMCYNIAKWVGSMGAVLKGKVDGILITGGIAYNPYVVSYIREMTEHIAPVTAYPGEDEMGALAMNARMVLEGTVQPKVY</sequence>
<evidence type="ECO:0000256" key="5">
    <source>
        <dbReference type="ARBA" id="ARBA00022741"/>
    </source>
</evidence>
<keyword evidence="12" id="KW-1185">Reference proteome</keyword>
<dbReference type="Gene3D" id="3.30.420.40">
    <property type="match status" value="2"/>
</dbReference>
<evidence type="ECO:0000256" key="4">
    <source>
        <dbReference type="ARBA" id="ARBA00022679"/>
    </source>
</evidence>
<dbReference type="Pfam" id="PF00871">
    <property type="entry name" value="Acetate_kinase"/>
    <property type="match status" value="1"/>
</dbReference>
<keyword evidence="3 9" id="KW-0963">Cytoplasm</keyword>
<organism evidence="11 12">
    <name type="scientific">Candidatus [Bacteroides] periocalifornicus</name>
    <dbReference type="NCBI Taxonomy" id="1702214"/>
    <lineage>
        <taxon>Bacteria</taxon>
        <taxon>Pseudomonadati</taxon>
        <taxon>Bacteroidota</taxon>
    </lineage>
</organism>
<dbReference type="EC" id="2.7.2.7" evidence="9"/>
<dbReference type="GO" id="GO:0005737">
    <property type="term" value="C:cytoplasm"/>
    <property type="evidence" value="ECO:0007669"/>
    <property type="project" value="UniProtKB-SubCell"/>
</dbReference>
<dbReference type="GO" id="GO:0005524">
    <property type="term" value="F:ATP binding"/>
    <property type="evidence" value="ECO:0007669"/>
    <property type="project" value="UniProtKB-KW"/>
</dbReference>
<dbReference type="NCBIfam" id="TIGR02707">
    <property type="entry name" value="butyr_kinase"/>
    <property type="match status" value="1"/>
</dbReference>
<dbReference type="PRINTS" id="PR00471">
    <property type="entry name" value="ACETATEKNASE"/>
</dbReference>
<dbReference type="PROSITE" id="PS01075">
    <property type="entry name" value="ACETATE_KINASE_1"/>
    <property type="match status" value="1"/>
</dbReference>
<comment type="catalytic activity">
    <reaction evidence="8 9">
        <text>butanoate + ATP = butanoyl phosphate + ADP</text>
        <dbReference type="Rhea" id="RHEA:13585"/>
        <dbReference type="ChEBI" id="CHEBI:17968"/>
        <dbReference type="ChEBI" id="CHEBI:30616"/>
        <dbReference type="ChEBI" id="CHEBI:58079"/>
        <dbReference type="ChEBI" id="CHEBI:456216"/>
        <dbReference type="EC" id="2.7.2.7"/>
    </reaction>
</comment>
<evidence type="ECO:0000256" key="6">
    <source>
        <dbReference type="ARBA" id="ARBA00022777"/>
    </source>
</evidence>
<evidence type="ECO:0000256" key="8">
    <source>
        <dbReference type="ARBA" id="ARBA00048596"/>
    </source>
</evidence>
<evidence type="ECO:0000256" key="7">
    <source>
        <dbReference type="ARBA" id="ARBA00022840"/>
    </source>
</evidence>
<dbReference type="GO" id="GO:0047761">
    <property type="term" value="F:butyrate kinase activity"/>
    <property type="evidence" value="ECO:0007669"/>
    <property type="project" value="UniProtKB-UniRule"/>
</dbReference>
<keyword evidence="7 9" id="KW-0067">ATP-binding</keyword>
<evidence type="ECO:0000256" key="9">
    <source>
        <dbReference type="HAMAP-Rule" id="MF_00542"/>
    </source>
</evidence>
<dbReference type="HAMAP" id="MF_00542">
    <property type="entry name" value="Butyrate_kinase"/>
    <property type="match status" value="1"/>
</dbReference>
<dbReference type="EMBL" id="LIIK01000042">
    <property type="protein sequence ID" value="KQM08372.1"/>
    <property type="molecule type" value="Genomic_DNA"/>
</dbReference>
<dbReference type="PANTHER" id="PTHR21060">
    <property type="entry name" value="ACETATE KINASE"/>
    <property type="match status" value="1"/>
</dbReference>
<dbReference type="InterPro" id="IPR000890">
    <property type="entry name" value="Aliphatic_acid_kin_short-chain"/>
</dbReference>
<protein>
    <recommendedName>
        <fullName evidence="9">Probable butyrate kinase</fullName>
        <shortName evidence="9">BK</shortName>
        <ecNumber evidence="9">2.7.2.7</ecNumber>
    </recommendedName>
    <alternativeName>
        <fullName evidence="9">Branched-chain carboxylic acid kinase</fullName>
    </alternativeName>
</protein>
<accession>A0A0Q4B6L4</accession>
<gene>
    <name evidence="9" type="primary">buk</name>
    <name evidence="11" type="ORF">AL399_07695</name>
</gene>
<dbReference type="InterPro" id="IPR043129">
    <property type="entry name" value="ATPase_NBD"/>
</dbReference>
<evidence type="ECO:0000256" key="10">
    <source>
        <dbReference type="RuleBase" id="RU003835"/>
    </source>
</evidence>
<evidence type="ECO:0000313" key="12">
    <source>
        <dbReference type="Proteomes" id="UP000054172"/>
    </source>
</evidence>